<dbReference type="BioCyc" id="SESP1179773:BN6_RS22960-MONOMER"/>
<dbReference type="PANTHER" id="PTHR33495:SF2">
    <property type="entry name" value="ANTI-SIGMA FACTOR ANTAGONIST TM_1081-RELATED"/>
    <property type="match status" value="1"/>
</dbReference>
<organism evidence="4 5">
    <name type="scientific">Saccharothrix espanaensis (strain ATCC 51144 / DSM 44229 / JCM 9112 / NBRC 15066 / NRRL 15764)</name>
    <dbReference type="NCBI Taxonomy" id="1179773"/>
    <lineage>
        <taxon>Bacteria</taxon>
        <taxon>Bacillati</taxon>
        <taxon>Actinomycetota</taxon>
        <taxon>Actinomycetes</taxon>
        <taxon>Pseudonocardiales</taxon>
        <taxon>Pseudonocardiaceae</taxon>
        <taxon>Saccharothrix</taxon>
    </lineage>
</organism>
<feature type="domain" description="STAS" evidence="3">
    <location>
        <begin position="9"/>
        <end position="118"/>
    </location>
</feature>
<dbReference type="KEGG" id="sesp:BN6_47480"/>
<evidence type="ECO:0000256" key="2">
    <source>
        <dbReference type="RuleBase" id="RU003749"/>
    </source>
</evidence>
<dbReference type="Pfam" id="PF01740">
    <property type="entry name" value="STAS"/>
    <property type="match status" value="1"/>
</dbReference>
<accession>K0K646</accession>
<reference evidence="4 5" key="1">
    <citation type="journal article" date="2012" name="BMC Genomics">
        <title>Complete genome sequence of Saccharothrix espanaensis DSM 44229T and comparison to the other completely sequenced Pseudonocardiaceae.</title>
        <authorList>
            <person name="Strobel T."/>
            <person name="Al-Dilaimi A."/>
            <person name="Blom J."/>
            <person name="Gessner A."/>
            <person name="Kalinowski J."/>
            <person name="Luzhetska M."/>
            <person name="Puhler A."/>
            <person name="Szczepanowski R."/>
            <person name="Bechthold A."/>
            <person name="Ruckert C."/>
        </authorList>
    </citation>
    <scope>NUCLEOTIDE SEQUENCE [LARGE SCALE GENOMIC DNA]</scope>
    <source>
        <strain evidence="5">ATCC 51144 / DSM 44229 / JCM 9112 / NBRC 15066 / NRRL 15764</strain>
    </source>
</reference>
<gene>
    <name evidence="4" type="ordered locus">BN6_47480</name>
</gene>
<comment type="similarity">
    <text evidence="1 2">Belongs to the anti-sigma-factor antagonist family.</text>
</comment>
<dbReference type="EMBL" id="HE804045">
    <property type="protein sequence ID" value="CCH32023.1"/>
    <property type="molecule type" value="Genomic_DNA"/>
</dbReference>
<dbReference type="Gene3D" id="3.30.750.24">
    <property type="entry name" value="STAS domain"/>
    <property type="match status" value="1"/>
</dbReference>
<sequence>MSSAHTPVARMGTETLGDVVVLRVVGDVDLANSDQLRDLGVSLLDGAAAALVLDLTEVGFFASSGIAALAHLHGHNRGNGRHPIHVAVGEHVRRTLEMTAMHTLLPLHDTAEQALDAAREDID</sequence>
<dbReference type="InterPro" id="IPR003658">
    <property type="entry name" value="Anti-sigma_ant"/>
</dbReference>
<dbReference type="STRING" id="1179773.BN6_47480"/>
<evidence type="ECO:0000313" key="4">
    <source>
        <dbReference type="EMBL" id="CCH32023.1"/>
    </source>
</evidence>
<dbReference type="InterPro" id="IPR036513">
    <property type="entry name" value="STAS_dom_sf"/>
</dbReference>
<dbReference type="CDD" id="cd07043">
    <property type="entry name" value="STAS_anti-anti-sigma_factors"/>
    <property type="match status" value="1"/>
</dbReference>
<dbReference type="OrthoDB" id="3697150at2"/>
<dbReference type="RefSeq" id="WP_015102135.1">
    <property type="nucleotide sequence ID" value="NC_019673.1"/>
</dbReference>
<name>K0K646_SACES</name>
<dbReference type="GO" id="GO:0043856">
    <property type="term" value="F:anti-sigma factor antagonist activity"/>
    <property type="evidence" value="ECO:0007669"/>
    <property type="project" value="InterPro"/>
</dbReference>
<evidence type="ECO:0000313" key="5">
    <source>
        <dbReference type="Proteomes" id="UP000006281"/>
    </source>
</evidence>
<dbReference type="AlphaFoldDB" id="K0K646"/>
<dbReference type="HOGENOM" id="CLU_115403_3_1_11"/>
<dbReference type="Proteomes" id="UP000006281">
    <property type="component" value="Chromosome"/>
</dbReference>
<dbReference type="PROSITE" id="PS50801">
    <property type="entry name" value="STAS"/>
    <property type="match status" value="1"/>
</dbReference>
<keyword evidence="5" id="KW-1185">Reference proteome</keyword>
<dbReference type="PATRIC" id="fig|1179773.3.peg.4755"/>
<dbReference type="NCBIfam" id="TIGR00377">
    <property type="entry name" value="ant_ant_sig"/>
    <property type="match status" value="1"/>
</dbReference>
<evidence type="ECO:0000259" key="3">
    <source>
        <dbReference type="PROSITE" id="PS50801"/>
    </source>
</evidence>
<protein>
    <recommendedName>
        <fullName evidence="2">Anti-sigma factor antagonist</fullName>
    </recommendedName>
</protein>
<evidence type="ECO:0000256" key="1">
    <source>
        <dbReference type="ARBA" id="ARBA00009013"/>
    </source>
</evidence>
<dbReference type="PANTHER" id="PTHR33495">
    <property type="entry name" value="ANTI-SIGMA FACTOR ANTAGONIST TM_1081-RELATED-RELATED"/>
    <property type="match status" value="1"/>
</dbReference>
<proteinExistence type="inferred from homology"/>
<dbReference type="InterPro" id="IPR002645">
    <property type="entry name" value="STAS_dom"/>
</dbReference>
<dbReference type="SUPFAM" id="SSF52091">
    <property type="entry name" value="SpoIIaa-like"/>
    <property type="match status" value="1"/>
</dbReference>
<dbReference type="eggNOG" id="COG1366">
    <property type="taxonomic scope" value="Bacteria"/>
</dbReference>